<dbReference type="InterPro" id="IPR050585">
    <property type="entry name" value="Xaa-Pro_dipeptidyl-ppase/CocE"/>
</dbReference>
<feature type="compositionally biased region" description="Low complexity" evidence="1">
    <location>
        <begin position="723"/>
        <end position="735"/>
    </location>
</feature>
<dbReference type="SUPFAM" id="SSF53474">
    <property type="entry name" value="alpha/beta-Hydrolases"/>
    <property type="match status" value="2"/>
</dbReference>
<feature type="region of interest" description="Disordered" evidence="1">
    <location>
        <begin position="714"/>
        <end position="735"/>
    </location>
</feature>
<dbReference type="GeneID" id="37031141"/>
<dbReference type="InterPro" id="IPR011042">
    <property type="entry name" value="6-blade_b-propeller_TolB-like"/>
</dbReference>
<feature type="domain" description="Peptidase S9 prolyl oligopeptidase catalytic" evidence="2">
    <location>
        <begin position="481"/>
        <end position="534"/>
    </location>
</feature>
<dbReference type="Gene3D" id="3.40.50.1820">
    <property type="entry name" value="alpha/beta hydrolase"/>
    <property type="match status" value="2"/>
</dbReference>
<evidence type="ECO:0000313" key="5">
    <source>
        <dbReference type="Proteomes" id="UP000245884"/>
    </source>
</evidence>
<feature type="domain" description="Peptidase S9 prolyl oligopeptidase catalytic" evidence="2">
    <location>
        <begin position="792"/>
        <end position="948"/>
    </location>
</feature>
<keyword evidence="5" id="KW-1185">Reference proteome</keyword>
<sequence length="951" mass="102631">MPSPPTHTKVARYGTWESPITPDLLTQGAISFGEITVVGSPPRVVYIENRPVEKGRAALVDIGTVEDEGKSEPADITRGEINARSAVHEYGGGALASSDLEGGIVVFASYKPGDYGVFKSTWTGSDWSAPQRITPHNTAMRYADFCIHPSNPSLILAIQEDHTVDTPSAVVNTLVIIDASDKTVKVVASGRDFYSSPRWSSDGRFVAWVSWDHPEMPWWATELWVASFDAGKREIVDSRVVAGKEGKVSVGQPIWMPGNSASAGGQTLVAFSDERNGFSLPHKINVDATPDNQLQLGSWTPVLDKPIEGDFLKPAWTLNNSSVVALNGETLACIVTRGATDTLSVLSLGSGKLTELVTPYKAFHQLRTAGSRRVVVNAGNAQQPSAIVAIDVEASSPKPQVRVLRQSSDLIASGKISPSYLSQPREISFPTTLPPQSTPALSHCILFPPRNPNYTAPRGTSPPCIFRIHGGPTSAASGGELNWETNFWTSRGYAVCFVNYGGSTGYGREFMLRLNGEWGRVDTRDCVAAARYLGTVQRPAREDVGKMTRIARQQWEGLEEVYDTAEGSVKVTMQRPQGQGGWGWWDLVTTPLAAVASLALGRLAAGVGMGTGGLLASHPTATTAGVTLAGMLAYLRLAKVRVLSESVWVSSTLGLQTETRRGLFLPFARRKPFVLSTQRSPLIPRDRILDLVLNSSISRWSVRDYLAVGVRASPRDKAGSAGGSSSSSSSARSAGRQLHTLFPHMEPRLPIVERIHSTLYPALFPSSSNPVEAARAPIPALRHNAPPSGSPLIDPTKLIISGGSAGGYTVLACLVNHPELFSSATSKYGVADLTLLAQESHKFESQYVFQLLGGTPEQVPDVYHDRSPIYKAGRIRTPLLVAQGSEDKVVPPNQSEMIVEAIKGQKGDGGEGRVKYLLFEGEGHGFRQKENVVRMLQEEEGWYRRTLGLDA</sequence>
<gene>
    <name evidence="4" type="ORF">BDZ90DRAFT_280890</name>
</gene>
<protein>
    <submittedName>
        <fullName evidence="4">Uncharacterized protein</fullName>
    </submittedName>
</protein>
<evidence type="ECO:0000256" key="1">
    <source>
        <dbReference type="SAM" id="MobiDB-lite"/>
    </source>
</evidence>
<dbReference type="SUPFAM" id="SSF82171">
    <property type="entry name" value="DPP6 N-terminal domain-like"/>
    <property type="match status" value="1"/>
</dbReference>
<accession>A0A316UNM2</accession>
<dbReference type="STRING" id="1569628.A0A316UNM2"/>
<dbReference type="PANTHER" id="PTHR43056">
    <property type="entry name" value="PEPTIDASE S9 PROLYL OLIGOPEPTIDASE"/>
    <property type="match status" value="1"/>
</dbReference>
<dbReference type="GO" id="GO:0006508">
    <property type="term" value="P:proteolysis"/>
    <property type="evidence" value="ECO:0007669"/>
    <property type="project" value="InterPro"/>
</dbReference>
<dbReference type="InterPro" id="IPR029058">
    <property type="entry name" value="AB_hydrolase_fold"/>
</dbReference>
<evidence type="ECO:0000313" key="4">
    <source>
        <dbReference type="EMBL" id="PWN26378.1"/>
    </source>
</evidence>
<evidence type="ECO:0000259" key="3">
    <source>
        <dbReference type="Pfam" id="PF10181"/>
    </source>
</evidence>
<proteinExistence type="predicted"/>
<dbReference type="Gene3D" id="2.120.10.30">
    <property type="entry name" value="TolB, C-terminal domain"/>
    <property type="match status" value="1"/>
</dbReference>
<feature type="domain" description="Phosphatidylinositol N-acetylglucosaminyltransferase subunit H conserved" evidence="3">
    <location>
        <begin position="646"/>
        <end position="713"/>
    </location>
</feature>
<dbReference type="EMBL" id="KZ819672">
    <property type="protein sequence ID" value="PWN26378.1"/>
    <property type="molecule type" value="Genomic_DNA"/>
</dbReference>
<dbReference type="PANTHER" id="PTHR43056:SF5">
    <property type="entry name" value="PEPTIDASE S9 PROLYL OLIGOPEPTIDASE CATALYTIC DOMAIN-CONTAINING PROTEIN"/>
    <property type="match status" value="1"/>
</dbReference>
<name>A0A316UNM2_9BASI</name>
<dbReference type="InterPro" id="IPR001375">
    <property type="entry name" value="Peptidase_S9_cat"/>
</dbReference>
<dbReference type="Proteomes" id="UP000245884">
    <property type="component" value="Unassembled WGS sequence"/>
</dbReference>
<dbReference type="AlphaFoldDB" id="A0A316UNM2"/>
<dbReference type="InterPro" id="IPR019328">
    <property type="entry name" value="PIGH-H_dom"/>
</dbReference>
<dbReference type="Pfam" id="PF10181">
    <property type="entry name" value="PIG-H"/>
    <property type="match status" value="1"/>
</dbReference>
<dbReference type="OrthoDB" id="43744at2759"/>
<dbReference type="Pfam" id="PF00326">
    <property type="entry name" value="Peptidase_S9"/>
    <property type="match status" value="2"/>
</dbReference>
<organism evidence="4 5">
    <name type="scientific">Jaminaea rosea</name>
    <dbReference type="NCBI Taxonomy" id="1569628"/>
    <lineage>
        <taxon>Eukaryota</taxon>
        <taxon>Fungi</taxon>
        <taxon>Dikarya</taxon>
        <taxon>Basidiomycota</taxon>
        <taxon>Ustilaginomycotina</taxon>
        <taxon>Exobasidiomycetes</taxon>
        <taxon>Microstromatales</taxon>
        <taxon>Microstromatales incertae sedis</taxon>
        <taxon>Jaminaea</taxon>
    </lineage>
</organism>
<dbReference type="RefSeq" id="XP_025360990.1">
    <property type="nucleotide sequence ID" value="XM_025509318.1"/>
</dbReference>
<reference evidence="4 5" key="1">
    <citation type="journal article" date="2018" name="Mol. Biol. Evol.">
        <title>Broad Genomic Sampling Reveals a Smut Pathogenic Ancestry of the Fungal Clade Ustilaginomycotina.</title>
        <authorList>
            <person name="Kijpornyongpan T."/>
            <person name="Mondo S.J."/>
            <person name="Barry K."/>
            <person name="Sandor L."/>
            <person name="Lee J."/>
            <person name="Lipzen A."/>
            <person name="Pangilinan J."/>
            <person name="LaButti K."/>
            <person name="Hainaut M."/>
            <person name="Henrissat B."/>
            <person name="Grigoriev I.V."/>
            <person name="Spatafora J.W."/>
            <person name="Aime M.C."/>
        </authorList>
    </citation>
    <scope>NUCLEOTIDE SEQUENCE [LARGE SCALE GENOMIC DNA]</scope>
    <source>
        <strain evidence="4 5">MCA 5214</strain>
    </source>
</reference>
<evidence type="ECO:0000259" key="2">
    <source>
        <dbReference type="Pfam" id="PF00326"/>
    </source>
</evidence>
<dbReference type="GO" id="GO:0008236">
    <property type="term" value="F:serine-type peptidase activity"/>
    <property type="evidence" value="ECO:0007669"/>
    <property type="project" value="InterPro"/>
</dbReference>